<organism evidence="1 2">
    <name type="scientific">Choanephora cucurbitarum</name>
    <dbReference type="NCBI Taxonomy" id="101091"/>
    <lineage>
        <taxon>Eukaryota</taxon>
        <taxon>Fungi</taxon>
        <taxon>Fungi incertae sedis</taxon>
        <taxon>Mucoromycota</taxon>
        <taxon>Mucoromycotina</taxon>
        <taxon>Mucoromycetes</taxon>
        <taxon>Mucorales</taxon>
        <taxon>Mucorineae</taxon>
        <taxon>Choanephoraceae</taxon>
        <taxon>Choanephoroideae</taxon>
        <taxon>Choanephora</taxon>
    </lineage>
</organism>
<keyword evidence="2" id="KW-1185">Reference proteome</keyword>
<dbReference type="InParanoid" id="A0A1C7NCR1"/>
<accession>A0A1C7NCR1</accession>
<evidence type="ECO:0008006" key="3">
    <source>
        <dbReference type="Google" id="ProtNLM"/>
    </source>
</evidence>
<dbReference type="OrthoDB" id="2447509at2759"/>
<evidence type="ECO:0000313" key="1">
    <source>
        <dbReference type="EMBL" id="OBZ86903.1"/>
    </source>
</evidence>
<dbReference type="EMBL" id="LUGH01000262">
    <property type="protein sequence ID" value="OBZ86903.1"/>
    <property type="molecule type" value="Genomic_DNA"/>
</dbReference>
<reference evidence="1 2" key="1">
    <citation type="submission" date="2016-03" db="EMBL/GenBank/DDBJ databases">
        <title>Choanephora cucurbitarum.</title>
        <authorList>
            <person name="Min B."/>
            <person name="Park H."/>
            <person name="Park J.-H."/>
            <person name="Shin H.-D."/>
            <person name="Choi I.-G."/>
        </authorList>
    </citation>
    <scope>NUCLEOTIDE SEQUENCE [LARGE SCALE GENOMIC DNA]</scope>
    <source>
        <strain evidence="1 2">KUS-F28377</strain>
    </source>
</reference>
<protein>
    <recommendedName>
        <fullName evidence="3">Helitron helicase-like domain-containing protein</fullName>
    </recommendedName>
</protein>
<evidence type="ECO:0000313" key="2">
    <source>
        <dbReference type="Proteomes" id="UP000093000"/>
    </source>
</evidence>
<dbReference type="AlphaFoldDB" id="A0A1C7NCR1"/>
<comment type="caution">
    <text evidence="1">The sequence shown here is derived from an EMBL/GenBank/DDBJ whole genome shotgun (WGS) entry which is preliminary data.</text>
</comment>
<gene>
    <name evidence="1" type="ORF">A0J61_05048</name>
</gene>
<name>A0A1C7NCR1_9FUNG</name>
<sequence>MSNVCCTACNEPGYLRCTFRVHAIAGIHIATLQQLQQLMHRLNPFVSIFKNMMHIANGQPNEIESLENIKLVFRAEGVPNRRRYHRPAHGFEVAAIIVGGENDNDILNSRDIVVRYQDDSLIRVKELNQCHYTMSFCFPLGQT</sequence>
<dbReference type="Proteomes" id="UP000093000">
    <property type="component" value="Unassembled WGS sequence"/>
</dbReference>
<proteinExistence type="predicted"/>